<comment type="similarity">
    <text evidence="1">Belongs to the cullin family.</text>
</comment>
<proteinExistence type="inferred from homology"/>
<sequence length="772" mass="80163">MARPPSAASRASAGAMVAPDPYLRQCVDHILEGTTHLVVVDDVACRLHGLGRAAFQELMSEALRPQLDALRKAASAGGAGALSERWTCLHAGASALGDITAGMPWGGSSLECAALGAASRALLAGPAAAPALEALQEAQVAAVAQFRADPDSLGARGLRALRGTAALLAQPSAEGARQRYTGALLAASQEAFQRQAATALQAVVRGGPPEGWAARCAHCVQAEQFLDRVHCGRPSGESRLGCQLASRCAAAWLTQSMAVLPWILAWLLAPAALGALGGSGLPGDGCQAQAYFASLRAALDASADPQTLHHLRSALVSAVALLLQIARVKPEIGAAALVRWAAALLSATHAVCEALLPDVGPAVMAAALAPKFAAAFGGNGAAAEELRPPPLPPWLGVDMSDGVWDAGTADMRSLDVARLAPRLRAALAARAPPWCAGMAMLEAWPSERAAEALAFAVHQEARAAAGGAAGGASRHAAEGRLAPLVLLLRLTLAPSTDSTTALHAHARLAAQRALGAAELQADVEEYLVSFLRKECGAANLALHHLGELRRDAAGRGELTAEGCPWRAVVCSAAAAKGAGLATGSPADAPELSAQVPSLFQASRPLLEARERWSSSYHGRFPHRKLRWQPALGSCLLVWRHARGRTEVAASELQAHLLLALGGGRAVPEHELLQAAAAWEGADGEAGAAAWRQALESLCSPTAASSSRGAAAPRRSSPCGRAPRTPRGHWTWRPSCCWAPGLPPRGQARQRRLRRRVARPRVLPWWMQPSCAC</sequence>
<reference evidence="4" key="1">
    <citation type="submission" date="2023-10" db="EMBL/GenBank/DDBJ databases">
        <authorList>
            <person name="Chen Y."/>
            <person name="Shah S."/>
            <person name="Dougan E. K."/>
            <person name="Thang M."/>
            <person name="Chan C."/>
        </authorList>
    </citation>
    <scope>NUCLEOTIDE SEQUENCE [LARGE SCALE GENOMIC DNA]</scope>
</reference>
<name>A0ABN9RIZ8_9DINO</name>
<accession>A0ABN9RIZ8</accession>
<evidence type="ECO:0000313" key="4">
    <source>
        <dbReference type="EMBL" id="CAK0819079.1"/>
    </source>
</evidence>
<dbReference type="Proteomes" id="UP001189429">
    <property type="component" value="Unassembled WGS sequence"/>
</dbReference>
<evidence type="ECO:0000256" key="1">
    <source>
        <dbReference type="PROSITE-ProRule" id="PRU00330"/>
    </source>
</evidence>
<keyword evidence="5" id="KW-1185">Reference proteome</keyword>
<evidence type="ECO:0000259" key="3">
    <source>
        <dbReference type="PROSITE" id="PS50069"/>
    </source>
</evidence>
<evidence type="ECO:0000256" key="2">
    <source>
        <dbReference type="SAM" id="MobiDB-lite"/>
    </source>
</evidence>
<dbReference type="SUPFAM" id="SSF75632">
    <property type="entry name" value="Cullin homology domain"/>
    <property type="match status" value="1"/>
</dbReference>
<dbReference type="InterPro" id="IPR016158">
    <property type="entry name" value="Cullin_homology"/>
</dbReference>
<dbReference type="InterPro" id="IPR036317">
    <property type="entry name" value="Cullin_homology_sf"/>
</dbReference>
<protein>
    <recommendedName>
        <fullName evidence="3">Cullin family profile domain-containing protein</fullName>
    </recommendedName>
</protein>
<comment type="caution">
    <text evidence="4">The sequence shown here is derived from an EMBL/GenBank/DDBJ whole genome shotgun (WGS) entry which is preliminary data.</text>
</comment>
<evidence type="ECO:0000313" key="5">
    <source>
        <dbReference type="Proteomes" id="UP001189429"/>
    </source>
</evidence>
<organism evidence="4 5">
    <name type="scientific">Prorocentrum cordatum</name>
    <dbReference type="NCBI Taxonomy" id="2364126"/>
    <lineage>
        <taxon>Eukaryota</taxon>
        <taxon>Sar</taxon>
        <taxon>Alveolata</taxon>
        <taxon>Dinophyceae</taxon>
        <taxon>Prorocentrales</taxon>
        <taxon>Prorocentraceae</taxon>
        <taxon>Prorocentrum</taxon>
    </lineage>
</organism>
<feature type="domain" description="Cullin family profile" evidence="3">
    <location>
        <begin position="448"/>
        <end position="674"/>
    </location>
</feature>
<dbReference type="EMBL" id="CAUYUJ010006931">
    <property type="protein sequence ID" value="CAK0819079.1"/>
    <property type="molecule type" value="Genomic_DNA"/>
</dbReference>
<gene>
    <name evidence="4" type="ORF">PCOR1329_LOCUS21163</name>
</gene>
<feature type="compositionally biased region" description="Low complexity" evidence="2">
    <location>
        <begin position="703"/>
        <end position="717"/>
    </location>
</feature>
<dbReference type="Gene3D" id="3.30.230.130">
    <property type="entry name" value="Cullin, Chain C, Domain 2"/>
    <property type="match status" value="1"/>
</dbReference>
<feature type="region of interest" description="Disordered" evidence="2">
    <location>
        <begin position="703"/>
        <end position="727"/>
    </location>
</feature>
<dbReference type="PROSITE" id="PS50069">
    <property type="entry name" value="CULLIN_2"/>
    <property type="match status" value="1"/>
</dbReference>